<proteinExistence type="predicted"/>
<evidence type="ECO:0000313" key="4">
    <source>
        <dbReference type="EMBL" id="KAG0584122.1"/>
    </source>
</evidence>
<evidence type="ECO:0000313" key="1">
    <source>
        <dbReference type="EMBL" id="KAG0555009.1"/>
    </source>
</evidence>
<dbReference type="EMBL" id="CM026433">
    <property type="protein sequence ID" value="KAG0555009.1"/>
    <property type="molecule type" value="Genomic_DNA"/>
</dbReference>
<dbReference type="EMBL" id="CM026423">
    <property type="protein sequence ID" value="KAG0584122.1"/>
    <property type="molecule type" value="Genomic_DNA"/>
</dbReference>
<protein>
    <submittedName>
        <fullName evidence="2">Uncharacterized protein</fullName>
    </submittedName>
</protein>
<evidence type="ECO:0000313" key="2">
    <source>
        <dbReference type="EMBL" id="KAG0565588.1"/>
    </source>
</evidence>
<comment type="caution">
    <text evidence="2">The sequence shown here is derived from an EMBL/GenBank/DDBJ whole genome shotgun (WGS) entry which is preliminary data.</text>
</comment>
<dbReference type="Proteomes" id="UP000822688">
    <property type="component" value="Chromosome 12"/>
</dbReference>
<evidence type="ECO:0000313" key="5">
    <source>
        <dbReference type="EMBL" id="KAG0584979.1"/>
    </source>
</evidence>
<evidence type="ECO:0000313" key="6">
    <source>
        <dbReference type="Proteomes" id="UP000822688"/>
    </source>
</evidence>
<accession>A0A8T0H5Y9</accession>
<dbReference type="AlphaFoldDB" id="A0A8T0H5Y9"/>
<dbReference type="Proteomes" id="UP000822688">
    <property type="component" value="Chromosome 3"/>
</dbReference>
<reference evidence="2" key="1">
    <citation type="submission" date="2020-06" db="EMBL/GenBank/DDBJ databases">
        <title>WGS assembly of Ceratodon purpureus strain R40.</title>
        <authorList>
            <person name="Carey S.B."/>
            <person name="Jenkins J."/>
            <person name="Shu S."/>
            <person name="Lovell J.T."/>
            <person name="Sreedasyam A."/>
            <person name="Maumus F."/>
            <person name="Tiley G.P."/>
            <person name="Fernandez-Pozo N."/>
            <person name="Barry K."/>
            <person name="Chen C."/>
            <person name="Wang M."/>
            <person name="Lipzen A."/>
            <person name="Daum C."/>
            <person name="Saski C.A."/>
            <person name="Payton A.C."/>
            <person name="Mcbreen J.C."/>
            <person name="Conrad R.E."/>
            <person name="Kollar L.M."/>
            <person name="Olsson S."/>
            <person name="Huttunen S."/>
            <person name="Landis J.B."/>
            <person name="Wickett N.J."/>
            <person name="Johnson M.G."/>
            <person name="Rensing S.A."/>
            <person name="Grimwood J."/>
            <person name="Schmutz J."/>
            <person name="Mcdaniel S.F."/>
        </authorList>
    </citation>
    <scope>NUCLEOTIDE SEQUENCE</scope>
    <source>
        <strain evidence="2">R40</strain>
    </source>
</reference>
<organism evidence="2 6">
    <name type="scientific">Ceratodon purpureus</name>
    <name type="common">Fire moss</name>
    <name type="synonym">Dicranum purpureum</name>
    <dbReference type="NCBI Taxonomy" id="3225"/>
    <lineage>
        <taxon>Eukaryota</taxon>
        <taxon>Viridiplantae</taxon>
        <taxon>Streptophyta</taxon>
        <taxon>Embryophyta</taxon>
        <taxon>Bryophyta</taxon>
        <taxon>Bryophytina</taxon>
        <taxon>Bryopsida</taxon>
        <taxon>Dicranidae</taxon>
        <taxon>Pseudoditrichales</taxon>
        <taxon>Ditrichaceae</taxon>
        <taxon>Ceratodon</taxon>
    </lineage>
</organism>
<name>A0A8T0H5Y9_CERPU</name>
<dbReference type="EMBL" id="CM026429">
    <property type="protein sequence ID" value="KAG0565588.1"/>
    <property type="molecule type" value="Genomic_DNA"/>
</dbReference>
<dbReference type="EMBL" id="CM026423">
    <property type="protein sequence ID" value="KAG0584979.1"/>
    <property type="molecule type" value="Genomic_DNA"/>
</dbReference>
<dbReference type="EMBL" id="CM026428">
    <property type="protein sequence ID" value="KAG0566477.1"/>
    <property type="molecule type" value="Genomic_DNA"/>
</dbReference>
<dbReference type="Proteomes" id="UP000822688">
    <property type="component" value="Chromosome 8"/>
</dbReference>
<evidence type="ECO:0000313" key="3">
    <source>
        <dbReference type="EMBL" id="KAG0566477.1"/>
    </source>
</evidence>
<gene>
    <name evidence="1" type="ORF">KC19_12G136600</name>
    <name evidence="4" type="ORF">KC19_3G186900</name>
    <name evidence="5" type="ORF">KC19_3G247900</name>
    <name evidence="3" type="ORF">KC19_7G066800</name>
    <name evidence="2" type="ORF">KC19_8G201600</name>
</gene>
<dbReference type="Proteomes" id="UP000822688">
    <property type="component" value="Chromosome 7"/>
</dbReference>
<keyword evidence="6" id="KW-1185">Reference proteome</keyword>
<sequence length="102" mass="11588">MVHFTVLTLCGRVSELHSLVGGLRCLRGFGRKCEIFLSECLLILCLRGCVAGDLVCEGILLEQTLVRGFSVSNFQAFDRTGFRVLRFRASRLHRWTCCYRVT</sequence>